<evidence type="ECO:0000313" key="9">
    <source>
        <dbReference type="EMBL" id="CAJ0581356.1"/>
    </source>
</evidence>
<dbReference type="Pfam" id="PF00888">
    <property type="entry name" value="Cullin"/>
    <property type="match status" value="1"/>
</dbReference>
<dbReference type="InterPro" id="IPR016158">
    <property type="entry name" value="Cullin_homology"/>
</dbReference>
<dbReference type="PROSITE" id="PS50069">
    <property type="entry name" value="CULLIN_2"/>
    <property type="match status" value="1"/>
</dbReference>
<dbReference type="InterPro" id="IPR019559">
    <property type="entry name" value="Cullin_neddylation_domain"/>
</dbReference>
<dbReference type="Pfam" id="PF26557">
    <property type="entry name" value="Cullin_AB"/>
    <property type="match status" value="1"/>
</dbReference>
<dbReference type="SMART" id="SM00182">
    <property type="entry name" value="CULLIN"/>
    <property type="match status" value="1"/>
</dbReference>
<feature type="non-terminal residue" evidence="9">
    <location>
        <position position="785"/>
    </location>
</feature>
<gene>
    <name evidence="9" type="ORF">MSPICULIGERA_LOCUS19518</name>
</gene>
<dbReference type="GO" id="GO:0031625">
    <property type="term" value="F:ubiquitin protein ligase binding"/>
    <property type="evidence" value="ECO:0007669"/>
    <property type="project" value="InterPro"/>
</dbReference>
<dbReference type="GO" id="GO:0005634">
    <property type="term" value="C:nucleus"/>
    <property type="evidence" value="ECO:0007669"/>
    <property type="project" value="UniProtKB-ARBA"/>
</dbReference>
<dbReference type="FunFam" id="1.20.1310.10:FF:000012">
    <property type="entry name" value="Cullin 2"/>
    <property type="match status" value="1"/>
</dbReference>
<dbReference type="InterPro" id="IPR036317">
    <property type="entry name" value="Cullin_homology_sf"/>
</dbReference>
<dbReference type="FunFam" id="1.20.1310.10:FF:000001">
    <property type="entry name" value="Cullin 3"/>
    <property type="match status" value="1"/>
</dbReference>
<dbReference type="PANTHER" id="PTHR11932">
    <property type="entry name" value="CULLIN"/>
    <property type="match status" value="1"/>
</dbReference>
<dbReference type="GO" id="GO:0006511">
    <property type="term" value="P:ubiquitin-dependent protein catabolic process"/>
    <property type="evidence" value="ECO:0007669"/>
    <property type="project" value="InterPro"/>
</dbReference>
<dbReference type="AlphaFoldDB" id="A0AA36GAB4"/>
<evidence type="ECO:0000259" key="8">
    <source>
        <dbReference type="PROSITE" id="PS50069"/>
    </source>
</evidence>
<dbReference type="InterPro" id="IPR059120">
    <property type="entry name" value="Cullin-like_AB"/>
</dbReference>
<dbReference type="Gene3D" id="4.10.1030.10">
    <property type="entry name" value="Ring Box Chain A, domain 5"/>
    <property type="match status" value="1"/>
</dbReference>
<feature type="domain" description="Cullin family profile" evidence="8">
    <location>
        <begin position="423"/>
        <end position="651"/>
    </location>
</feature>
<evidence type="ECO:0000256" key="6">
    <source>
        <dbReference type="PROSITE-ProRule" id="PRU00330"/>
    </source>
</evidence>
<dbReference type="Gene3D" id="1.20.1310.10">
    <property type="entry name" value="Cullin Repeats"/>
    <property type="match status" value="4"/>
</dbReference>
<dbReference type="InterPro" id="IPR016159">
    <property type="entry name" value="Cullin_repeat-like_dom_sf"/>
</dbReference>
<evidence type="ECO:0000313" key="10">
    <source>
        <dbReference type="Proteomes" id="UP001177023"/>
    </source>
</evidence>
<dbReference type="InterPro" id="IPR001373">
    <property type="entry name" value="Cullin_N"/>
</dbReference>
<keyword evidence="4" id="KW-0833">Ubl conjugation pathway</keyword>
<keyword evidence="5" id="KW-0832">Ubl conjugation</keyword>
<dbReference type="FunFam" id="1.20.1310.10:FF:000019">
    <property type="entry name" value="Cullin 1"/>
    <property type="match status" value="1"/>
</dbReference>
<dbReference type="SMART" id="SM00884">
    <property type="entry name" value="Cullin_Nedd8"/>
    <property type="match status" value="1"/>
</dbReference>
<protein>
    <recommendedName>
        <fullName evidence="8">Cullin family profile domain-containing protein</fullName>
    </recommendedName>
</protein>
<accession>A0AA36GAB4</accession>
<comment type="caution">
    <text evidence="9">The sequence shown here is derived from an EMBL/GenBank/DDBJ whole genome shotgun (WGS) entry which is preliminary data.</text>
</comment>
<dbReference type="InterPro" id="IPR036388">
    <property type="entry name" value="WH-like_DNA-bd_sf"/>
</dbReference>
<comment type="pathway">
    <text evidence="1">Protein modification; protein ubiquitination.</text>
</comment>
<evidence type="ECO:0000256" key="2">
    <source>
        <dbReference type="ARBA" id="ARBA00006019"/>
    </source>
</evidence>
<name>A0AA36GAB4_9BILA</name>
<dbReference type="Pfam" id="PF10557">
    <property type="entry name" value="Cullin_Nedd8"/>
    <property type="match status" value="1"/>
</dbReference>
<dbReference type="InterPro" id="IPR036390">
    <property type="entry name" value="WH_DNA-bd_sf"/>
</dbReference>
<evidence type="ECO:0000256" key="1">
    <source>
        <dbReference type="ARBA" id="ARBA00004906"/>
    </source>
</evidence>
<dbReference type="Proteomes" id="UP001177023">
    <property type="component" value="Unassembled WGS sequence"/>
</dbReference>
<evidence type="ECO:0000256" key="5">
    <source>
        <dbReference type="ARBA" id="ARBA00022843"/>
    </source>
</evidence>
<dbReference type="GO" id="GO:0031461">
    <property type="term" value="C:cullin-RING ubiquitin ligase complex"/>
    <property type="evidence" value="ECO:0007669"/>
    <property type="project" value="UniProtKB-ARBA"/>
</dbReference>
<evidence type="ECO:0000256" key="3">
    <source>
        <dbReference type="ARBA" id="ARBA00022499"/>
    </source>
</evidence>
<sequence>MAADNGFAGRKVIKMEDLWPELRGGLDDIFNERRIDKQRYMKLYTTVYDYCANLGTTGEEPPSVGRRARGANSQNTELVGSELYEKLAQYFVTMVDRVYQATVELNDEELVLRYNNFWERYLFYFKVTDGIFRYLNQHWIKRQLDDRREMVYYVYTLGLVVWRDHFHIKVADRILRGLLALLQAERTGIAIDRSLIHKLVRSYVTLGIDDENMSDRSQHMPSSCYKFYEERFERHFLQSTEEYYTNEAEKLLEDNSFTAYMRQVELRLKEEDERCLQCFPQRTRDPLASRCEQVLIRRKIDLYQRDFGPLLEEGRDEDLARMYQLCGRVEDGLNELKRALENHITRKGQDALCDVAAKSPNDPREFMRAVLAVHQRYNQLVAKSFQNEPGFTQALDKAAENFINKNAITDHYAQQGAQQAHAKVPELVARFCDVLLKKSKDNPDDSEMEEQLQDVIAVFKYIQDKDVFQQFYTKLLSKRLIHNLSSSDSAESSMISKLKSMCGFEYTNKLQRMFSDTELSKDTTDKFKAYCRDRNLDLGLDFNVMVLGIAAWPSFTMIQMQLPLQLTSLVDQFTNFYNGQHTGRKLKWTYQHSRGELTSLRYAKKYVFLCWTTQMAILMLYNDQASYTLAEIVRLLGVEKQQLLPILASLHKFDLLKSEDVPPGEELGPETPDRALFTIEDNFQSKKYRVDLMKIQIRSEVKKESEVDKRTIEEDRRVVIEACIVRIMKTRKKLSYNELIGEVIDQLTRRFSPAIPKVRIAIEALIERDFLKRSDTSMNVFEYMA</sequence>
<evidence type="ECO:0000256" key="4">
    <source>
        <dbReference type="ARBA" id="ARBA00022786"/>
    </source>
</evidence>
<dbReference type="EMBL" id="CATQJA010002663">
    <property type="protein sequence ID" value="CAJ0581356.1"/>
    <property type="molecule type" value="Genomic_DNA"/>
</dbReference>
<evidence type="ECO:0000256" key="7">
    <source>
        <dbReference type="RuleBase" id="RU003829"/>
    </source>
</evidence>
<dbReference type="SUPFAM" id="SSF74788">
    <property type="entry name" value="Cullin repeat-like"/>
    <property type="match status" value="1"/>
</dbReference>
<organism evidence="9 10">
    <name type="scientific">Mesorhabditis spiculigera</name>
    <dbReference type="NCBI Taxonomy" id="96644"/>
    <lineage>
        <taxon>Eukaryota</taxon>
        <taxon>Metazoa</taxon>
        <taxon>Ecdysozoa</taxon>
        <taxon>Nematoda</taxon>
        <taxon>Chromadorea</taxon>
        <taxon>Rhabditida</taxon>
        <taxon>Rhabditina</taxon>
        <taxon>Rhabditomorpha</taxon>
        <taxon>Rhabditoidea</taxon>
        <taxon>Rhabditidae</taxon>
        <taxon>Mesorhabditinae</taxon>
        <taxon>Mesorhabditis</taxon>
    </lineage>
</organism>
<dbReference type="SUPFAM" id="SSF46785">
    <property type="entry name" value="Winged helix' DNA-binding domain"/>
    <property type="match status" value="1"/>
</dbReference>
<proteinExistence type="inferred from homology"/>
<reference evidence="9" key="1">
    <citation type="submission" date="2023-06" db="EMBL/GenBank/DDBJ databases">
        <authorList>
            <person name="Delattre M."/>
        </authorList>
    </citation>
    <scope>NUCLEOTIDE SEQUENCE</scope>
    <source>
        <strain evidence="9">AF72</strain>
    </source>
</reference>
<dbReference type="FunFam" id="1.10.10.10:FF:000014">
    <property type="entry name" value="Cullin 1"/>
    <property type="match status" value="1"/>
</dbReference>
<dbReference type="Gene3D" id="1.10.10.10">
    <property type="entry name" value="Winged helix-like DNA-binding domain superfamily/Winged helix DNA-binding domain"/>
    <property type="match status" value="2"/>
</dbReference>
<dbReference type="SUPFAM" id="SSF75632">
    <property type="entry name" value="Cullin homology domain"/>
    <property type="match status" value="1"/>
</dbReference>
<comment type="similarity">
    <text evidence="2 6 7">Belongs to the cullin family.</text>
</comment>
<keyword evidence="3" id="KW-1017">Isopeptide bond</keyword>
<dbReference type="InterPro" id="IPR045093">
    <property type="entry name" value="Cullin"/>
</dbReference>
<keyword evidence="10" id="KW-1185">Reference proteome</keyword>